<feature type="binding site" evidence="2">
    <location>
        <position position="103"/>
    </location>
    <ligand>
        <name>Fe cation</name>
        <dbReference type="ChEBI" id="CHEBI:24875"/>
    </ligand>
</feature>
<dbReference type="GO" id="GO:0046872">
    <property type="term" value="F:metal ion binding"/>
    <property type="evidence" value="ECO:0007669"/>
    <property type="project" value="UniProtKB-KW"/>
</dbReference>
<dbReference type="OrthoDB" id="321327at2"/>
<dbReference type="PANTHER" id="PTHR43212:SF3">
    <property type="entry name" value="QUERCETIN 2,3-DIOXYGENASE"/>
    <property type="match status" value="1"/>
</dbReference>
<dbReference type="InterPro" id="IPR012093">
    <property type="entry name" value="Pirin"/>
</dbReference>
<keyword evidence="2" id="KW-0479">Metal-binding</keyword>
<evidence type="ECO:0000256" key="2">
    <source>
        <dbReference type="PIRSR" id="PIRSR006232-1"/>
    </source>
</evidence>
<feature type="binding site" evidence="2">
    <location>
        <position position="59"/>
    </location>
    <ligand>
        <name>Fe cation</name>
        <dbReference type="ChEBI" id="CHEBI:24875"/>
    </ligand>
</feature>
<dbReference type="InterPro" id="IPR011051">
    <property type="entry name" value="RmlC_Cupin_sf"/>
</dbReference>
<feature type="binding site" evidence="2">
    <location>
        <position position="57"/>
    </location>
    <ligand>
        <name>Fe cation</name>
        <dbReference type="ChEBI" id="CHEBI:24875"/>
    </ligand>
</feature>
<feature type="binding site" evidence="2">
    <location>
        <position position="101"/>
    </location>
    <ligand>
        <name>Fe cation</name>
        <dbReference type="ChEBI" id="CHEBI:24875"/>
    </ligand>
</feature>
<feature type="domain" description="Pirin N-terminal" evidence="4">
    <location>
        <begin position="12"/>
        <end position="118"/>
    </location>
</feature>
<comment type="caution">
    <text evidence="6">The sequence shown here is derived from an EMBL/GenBank/DDBJ whole genome shotgun (WGS) entry which is preliminary data.</text>
</comment>
<evidence type="ECO:0000256" key="3">
    <source>
        <dbReference type="RuleBase" id="RU003457"/>
    </source>
</evidence>
<dbReference type="PANTHER" id="PTHR43212">
    <property type="entry name" value="QUERCETIN 2,3-DIOXYGENASE"/>
    <property type="match status" value="1"/>
</dbReference>
<evidence type="ECO:0000259" key="4">
    <source>
        <dbReference type="Pfam" id="PF02678"/>
    </source>
</evidence>
<dbReference type="Pfam" id="PF17954">
    <property type="entry name" value="Pirin_C_2"/>
    <property type="match status" value="1"/>
</dbReference>
<dbReference type="InterPro" id="IPR041602">
    <property type="entry name" value="Quercetinase_C"/>
</dbReference>
<evidence type="ECO:0000259" key="5">
    <source>
        <dbReference type="Pfam" id="PF17954"/>
    </source>
</evidence>
<feature type="domain" description="Quercetin 2,3-dioxygenase C-terminal cupin" evidence="5">
    <location>
        <begin position="147"/>
        <end position="232"/>
    </location>
</feature>
<comment type="cofactor">
    <cofactor evidence="2">
        <name>Fe cation</name>
        <dbReference type="ChEBI" id="CHEBI:24875"/>
    </cofactor>
    <text evidence="2">Binds 1 Fe cation per subunit.</text>
</comment>
<evidence type="ECO:0000313" key="7">
    <source>
        <dbReference type="Proteomes" id="UP000293142"/>
    </source>
</evidence>
<dbReference type="AlphaFoldDB" id="A0A4Q9DW93"/>
<dbReference type="Gene3D" id="2.60.120.10">
    <property type="entry name" value="Jelly Rolls"/>
    <property type="match status" value="2"/>
</dbReference>
<keyword evidence="2" id="KW-0408">Iron</keyword>
<organism evidence="6 7">
    <name type="scientific">Paenibacillus thalictri</name>
    <dbReference type="NCBI Taxonomy" id="2527873"/>
    <lineage>
        <taxon>Bacteria</taxon>
        <taxon>Bacillati</taxon>
        <taxon>Bacillota</taxon>
        <taxon>Bacilli</taxon>
        <taxon>Bacillales</taxon>
        <taxon>Paenibacillaceae</taxon>
        <taxon>Paenibacillus</taxon>
    </lineage>
</organism>
<accession>A0A4Q9DW93</accession>
<name>A0A4Q9DW93_9BACL</name>
<dbReference type="PIRSF" id="PIRSF006232">
    <property type="entry name" value="Pirin"/>
    <property type="match status" value="1"/>
</dbReference>
<dbReference type="Pfam" id="PF02678">
    <property type="entry name" value="Pirin"/>
    <property type="match status" value="1"/>
</dbReference>
<reference evidence="6 7" key="1">
    <citation type="submission" date="2019-02" db="EMBL/GenBank/DDBJ databases">
        <title>Paenibacillus sp. nov., isolated from surface-sterilized tissue of Thalictrum simplex L.</title>
        <authorList>
            <person name="Tuo L."/>
        </authorList>
    </citation>
    <scope>NUCLEOTIDE SEQUENCE [LARGE SCALE GENOMIC DNA]</scope>
    <source>
        <strain evidence="6 7">N2SHLJ1</strain>
    </source>
</reference>
<proteinExistence type="inferred from homology"/>
<dbReference type="RefSeq" id="WP_131012683.1">
    <property type="nucleotide sequence ID" value="NZ_SIRE01000005.1"/>
</dbReference>
<keyword evidence="7" id="KW-1185">Reference proteome</keyword>
<evidence type="ECO:0000256" key="1">
    <source>
        <dbReference type="ARBA" id="ARBA00008416"/>
    </source>
</evidence>
<comment type="similarity">
    <text evidence="1 3">Belongs to the pirin family.</text>
</comment>
<dbReference type="EMBL" id="SIRE01000005">
    <property type="protein sequence ID" value="TBL80269.1"/>
    <property type="molecule type" value="Genomic_DNA"/>
</dbReference>
<evidence type="ECO:0000313" key="6">
    <source>
        <dbReference type="EMBL" id="TBL80269.1"/>
    </source>
</evidence>
<gene>
    <name evidence="6" type="ORF">EYB31_07575</name>
</gene>
<sequence length="233" mass="26515">MIRMIRSNERGAANHDWLQSRFSFSFAEYYDPSNRNFGALRVFNDDTIQPGTGFGMHPHADMEIVTYVIEGTLEHKDSLGNTGLIEAGEVQRMTAGTGIFHSEYNHSQTEPVHLLQLWFLPKHKDLEPSWEQIRFTKEEQRNVLLPVISGTPQGKTLSIHQDITLYMSSLEQGKSVSHQQGDMRGMYVFVIKGALMLDGEHKLEEGDTARITQQKELSIRAESDSEFMLIDLS</sequence>
<protein>
    <submittedName>
        <fullName evidence="6">Pirin family protein</fullName>
    </submittedName>
</protein>
<dbReference type="InterPro" id="IPR014710">
    <property type="entry name" value="RmlC-like_jellyroll"/>
</dbReference>
<dbReference type="InterPro" id="IPR003829">
    <property type="entry name" value="Pirin_N_dom"/>
</dbReference>
<dbReference type="Proteomes" id="UP000293142">
    <property type="component" value="Unassembled WGS sequence"/>
</dbReference>
<dbReference type="SUPFAM" id="SSF51182">
    <property type="entry name" value="RmlC-like cupins"/>
    <property type="match status" value="1"/>
</dbReference>
<dbReference type="CDD" id="cd02910">
    <property type="entry name" value="cupin_Yhhw_N"/>
    <property type="match status" value="1"/>
</dbReference>